<organism evidence="1 2">
    <name type="scientific">Microvirga thermotolerans</name>
    <dbReference type="NCBI Taxonomy" id="2651334"/>
    <lineage>
        <taxon>Bacteria</taxon>
        <taxon>Pseudomonadati</taxon>
        <taxon>Pseudomonadota</taxon>
        <taxon>Alphaproteobacteria</taxon>
        <taxon>Hyphomicrobiales</taxon>
        <taxon>Methylobacteriaceae</taxon>
        <taxon>Microvirga</taxon>
    </lineage>
</organism>
<protein>
    <submittedName>
        <fullName evidence="1">Uncharacterized protein</fullName>
    </submittedName>
</protein>
<dbReference type="Proteomes" id="UP000325614">
    <property type="component" value="Chromosome"/>
</dbReference>
<dbReference type="RefSeq" id="WP_152586213.1">
    <property type="nucleotide sequence ID" value="NZ_CP045423.1"/>
</dbReference>
<evidence type="ECO:0000313" key="2">
    <source>
        <dbReference type="Proteomes" id="UP000325614"/>
    </source>
</evidence>
<keyword evidence="2" id="KW-1185">Reference proteome</keyword>
<proteinExistence type="predicted"/>
<dbReference type="KEGG" id="mico:GDR74_10205"/>
<name>A0A5P9JYS8_9HYPH</name>
<reference evidence="1 2" key="1">
    <citation type="submission" date="2019-10" db="EMBL/GenBank/DDBJ databases">
        <title>Isolation, Identification of Microvirga thermotolerans HR1, a novel thermophilic bacterium and Comparative Genomics of the genus Microvirga.</title>
        <authorList>
            <person name="Li J."/>
            <person name="Zhang W."/>
            <person name="Lin M."/>
            <person name="Wang J."/>
        </authorList>
    </citation>
    <scope>NUCLEOTIDE SEQUENCE [LARGE SCALE GENOMIC DNA]</scope>
    <source>
        <strain evidence="1 2">HR1</strain>
    </source>
</reference>
<sequence length="128" mass="14446">MSRREHKSKPRRLTVTIPERVGPHVKLVFAEMQRRRFTYDEIEARSGVLRPTLKAWRHKNAPGLSNIEAVLGALDWDLIPVPRDRVLDADILTELQPIADRLGLSLGDAIQFATEIAVGRHSKNPLPA</sequence>
<gene>
    <name evidence="1" type="ORF">GDR74_10205</name>
</gene>
<accession>A0A5P9JYS8</accession>
<evidence type="ECO:0000313" key="1">
    <source>
        <dbReference type="EMBL" id="QFU16570.1"/>
    </source>
</evidence>
<dbReference type="EMBL" id="CP045423">
    <property type="protein sequence ID" value="QFU16570.1"/>
    <property type="molecule type" value="Genomic_DNA"/>
</dbReference>
<dbReference type="AlphaFoldDB" id="A0A5P9JYS8"/>